<dbReference type="AlphaFoldDB" id="A0A1V2UIT9"/>
<dbReference type="Pfam" id="PF11738">
    <property type="entry name" value="DUF3298"/>
    <property type="match status" value="1"/>
</dbReference>
<evidence type="ECO:0000259" key="2">
    <source>
        <dbReference type="Pfam" id="PF11738"/>
    </source>
</evidence>
<dbReference type="Gene3D" id="3.30.565.40">
    <property type="entry name" value="Fervidobacterium nodosum Rt17-B1 like"/>
    <property type="match status" value="1"/>
</dbReference>
<keyword evidence="1" id="KW-0472">Membrane</keyword>
<dbReference type="STRING" id="53346.A5802_000061"/>
<accession>A0A1V2UIT9</accession>
<reference evidence="3 4" key="1">
    <citation type="submission" date="2016-12" db="EMBL/GenBank/DDBJ databases">
        <authorList>
            <person name="Song W.-J."/>
            <person name="Kurnit D.M."/>
        </authorList>
    </citation>
    <scope>NUCLEOTIDE SEQUENCE [LARGE SCALE GENOMIC DNA]</scope>
    <source>
        <strain evidence="3 4">CGB1038-1_S1</strain>
    </source>
</reference>
<evidence type="ECO:0000256" key="1">
    <source>
        <dbReference type="SAM" id="Phobius"/>
    </source>
</evidence>
<sequence length="288" mass="32914">MGGTKKKISMMNQAYQAGEIPEQLEEELFKRFVIAKKKVKVKRQVKKASRISLGIACSVLILFAGVQNRDFRVWATEIPVLGELVSIITGKTYSFQEEESGIRIAVPKIIGKEEIHNQLNRKYLAEGQQAYEEGVKEIKKNGQQIDTTGGYRILVNDERFLVIDRSIEQTIASTQTNNQFDTLDKQNEVLVSLPLLFKNDDYLIALSKEIEEQMKNRMEKNPESTYFALEDNGSFLLKKDPSFYINKEHQLVIFFDKYEVAPGAMGTQEFVIDTNKIQSLLADPNYLN</sequence>
<evidence type="ECO:0000313" key="4">
    <source>
        <dbReference type="Proteomes" id="UP000189299"/>
    </source>
</evidence>
<organism evidence="3 4">
    <name type="scientific">Enterococcus mundtii</name>
    <dbReference type="NCBI Taxonomy" id="53346"/>
    <lineage>
        <taxon>Bacteria</taxon>
        <taxon>Bacillati</taxon>
        <taxon>Bacillota</taxon>
        <taxon>Bacilli</taxon>
        <taxon>Lactobacillales</taxon>
        <taxon>Enterococcaceae</taxon>
        <taxon>Enterococcus</taxon>
    </lineage>
</organism>
<dbReference type="EMBL" id="MSTR01000006">
    <property type="protein sequence ID" value="ONN43238.1"/>
    <property type="molecule type" value="Genomic_DNA"/>
</dbReference>
<keyword evidence="1" id="KW-1133">Transmembrane helix</keyword>
<evidence type="ECO:0000313" key="3">
    <source>
        <dbReference type="EMBL" id="ONN43238.1"/>
    </source>
</evidence>
<dbReference type="InterPro" id="IPR037126">
    <property type="entry name" value="PdaC/RsiV-like_sf"/>
</dbReference>
<feature type="transmembrane region" description="Helical" evidence="1">
    <location>
        <begin position="48"/>
        <end position="66"/>
    </location>
</feature>
<comment type="caution">
    <text evidence="3">The sequence shown here is derived from an EMBL/GenBank/DDBJ whole genome shotgun (WGS) entry which is preliminary data.</text>
</comment>
<dbReference type="Gene3D" id="3.90.640.20">
    <property type="entry name" value="Heat-shock cognate protein, ATPase"/>
    <property type="match status" value="1"/>
</dbReference>
<gene>
    <name evidence="3" type="ORF">BTN92_07265</name>
</gene>
<keyword evidence="1" id="KW-0812">Transmembrane</keyword>
<protein>
    <recommendedName>
        <fullName evidence="2">DUF3298 domain-containing protein</fullName>
    </recommendedName>
</protein>
<dbReference type="OrthoDB" id="4990at2"/>
<name>A0A1V2UIT9_ENTMU</name>
<feature type="domain" description="DUF3298" evidence="2">
    <location>
        <begin position="196"/>
        <end position="273"/>
    </location>
</feature>
<dbReference type="RefSeq" id="WP_077151540.1">
    <property type="nucleotide sequence ID" value="NZ_CABMMO010000006.1"/>
</dbReference>
<dbReference type="Proteomes" id="UP000189299">
    <property type="component" value="Unassembled WGS sequence"/>
</dbReference>
<proteinExistence type="predicted"/>
<dbReference type="InterPro" id="IPR021729">
    <property type="entry name" value="DUF3298"/>
</dbReference>